<evidence type="ECO:0000256" key="1">
    <source>
        <dbReference type="ARBA" id="ARBA00023015"/>
    </source>
</evidence>
<dbReference type="InterPro" id="IPR050109">
    <property type="entry name" value="HTH-type_TetR-like_transc_reg"/>
</dbReference>
<dbReference type="PRINTS" id="PR00455">
    <property type="entry name" value="HTHTETR"/>
</dbReference>
<keyword evidence="1" id="KW-0805">Transcription regulation</keyword>
<evidence type="ECO:0000256" key="4">
    <source>
        <dbReference type="SAM" id="MobiDB-lite"/>
    </source>
</evidence>
<dbReference type="PANTHER" id="PTHR30055:SF160">
    <property type="entry name" value="TRANSCRIPTIONAL REGULATORY PROTEIN (PROBABLY ASNC-FAMILY)-RELATED"/>
    <property type="match status" value="1"/>
</dbReference>
<dbReference type="Gene3D" id="1.10.357.10">
    <property type="entry name" value="Tetracycline Repressor, domain 2"/>
    <property type="match status" value="1"/>
</dbReference>
<feature type="region of interest" description="Disordered" evidence="4">
    <location>
        <begin position="202"/>
        <end position="225"/>
    </location>
</feature>
<dbReference type="EMBL" id="MLJW01003145">
    <property type="protein sequence ID" value="OIQ72747.1"/>
    <property type="molecule type" value="Genomic_DNA"/>
</dbReference>
<dbReference type="GO" id="GO:0003700">
    <property type="term" value="F:DNA-binding transcription factor activity"/>
    <property type="evidence" value="ECO:0007669"/>
    <property type="project" value="TreeGrafter"/>
</dbReference>
<reference evidence="6" key="1">
    <citation type="submission" date="2016-10" db="EMBL/GenBank/DDBJ databases">
        <title>Sequence of Gallionella enrichment culture.</title>
        <authorList>
            <person name="Poehlein A."/>
            <person name="Muehling M."/>
            <person name="Daniel R."/>
        </authorList>
    </citation>
    <scope>NUCLEOTIDE SEQUENCE</scope>
</reference>
<dbReference type="SUPFAM" id="SSF48498">
    <property type="entry name" value="Tetracyclin repressor-like, C-terminal domain"/>
    <property type="match status" value="1"/>
</dbReference>
<dbReference type="Pfam" id="PF00440">
    <property type="entry name" value="TetR_N"/>
    <property type="match status" value="1"/>
</dbReference>
<name>A0A1J5Q5L0_9ZZZZ</name>
<keyword evidence="2" id="KW-0238">DNA-binding</keyword>
<dbReference type="PROSITE" id="PS01081">
    <property type="entry name" value="HTH_TETR_1"/>
    <property type="match status" value="1"/>
</dbReference>
<dbReference type="InterPro" id="IPR023772">
    <property type="entry name" value="DNA-bd_HTH_TetR-type_CS"/>
</dbReference>
<feature type="domain" description="HTH tetR-type" evidence="5">
    <location>
        <begin position="4"/>
        <end position="64"/>
    </location>
</feature>
<evidence type="ECO:0000313" key="6">
    <source>
        <dbReference type="EMBL" id="OIQ72747.1"/>
    </source>
</evidence>
<dbReference type="PANTHER" id="PTHR30055">
    <property type="entry name" value="HTH-TYPE TRANSCRIPTIONAL REGULATOR RUTR"/>
    <property type="match status" value="1"/>
</dbReference>
<evidence type="ECO:0000259" key="5">
    <source>
        <dbReference type="PROSITE" id="PS50977"/>
    </source>
</evidence>
<comment type="caution">
    <text evidence="6">The sequence shown here is derived from an EMBL/GenBank/DDBJ whole genome shotgun (WGS) entry which is preliminary data.</text>
</comment>
<feature type="compositionally biased region" description="Low complexity" evidence="4">
    <location>
        <begin position="212"/>
        <end position="225"/>
    </location>
</feature>
<dbReference type="AlphaFoldDB" id="A0A1J5Q5L0"/>
<evidence type="ECO:0000256" key="2">
    <source>
        <dbReference type="ARBA" id="ARBA00023125"/>
    </source>
</evidence>
<proteinExistence type="predicted"/>
<gene>
    <name evidence="6" type="primary">ethR</name>
    <name evidence="6" type="ORF">GALL_456210</name>
</gene>
<dbReference type="InterPro" id="IPR009057">
    <property type="entry name" value="Homeodomain-like_sf"/>
</dbReference>
<dbReference type="PROSITE" id="PS50977">
    <property type="entry name" value="HTH_TETR_2"/>
    <property type="match status" value="1"/>
</dbReference>
<dbReference type="FunFam" id="1.10.10.60:FF:000141">
    <property type="entry name" value="TetR family transcriptional regulator"/>
    <property type="match status" value="1"/>
</dbReference>
<dbReference type="InterPro" id="IPR001647">
    <property type="entry name" value="HTH_TetR"/>
</dbReference>
<evidence type="ECO:0000256" key="3">
    <source>
        <dbReference type="ARBA" id="ARBA00023163"/>
    </source>
</evidence>
<dbReference type="InterPro" id="IPR036271">
    <property type="entry name" value="Tet_transcr_reg_TetR-rel_C_sf"/>
</dbReference>
<keyword evidence="3" id="KW-0804">Transcription</keyword>
<accession>A0A1J5Q5L0</accession>
<dbReference type="SUPFAM" id="SSF46689">
    <property type="entry name" value="Homeodomain-like"/>
    <property type="match status" value="1"/>
</dbReference>
<organism evidence="6">
    <name type="scientific">mine drainage metagenome</name>
    <dbReference type="NCBI Taxonomy" id="410659"/>
    <lineage>
        <taxon>unclassified sequences</taxon>
        <taxon>metagenomes</taxon>
        <taxon>ecological metagenomes</taxon>
    </lineage>
</organism>
<dbReference type="GO" id="GO:0000976">
    <property type="term" value="F:transcription cis-regulatory region binding"/>
    <property type="evidence" value="ECO:0007669"/>
    <property type="project" value="TreeGrafter"/>
</dbReference>
<protein>
    <submittedName>
        <fullName evidence="6">HTH-type transcriptional regulator EthR</fullName>
    </submittedName>
</protein>
<sequence>MPRDERRTQILALARDLFATEGYHHVSMDDIALRAEVSKPVLYRHFPSKLDLYMAVIDQRGEDLVTAVEAALAPVDRDAGQQESGRAVVKAVVRAYFDFVAGAGEASSLLFESDLLKDPAIREQIDLAASSGSAHISRVLQDVSGLPAAQTELLVTGLTAMARSAATHHFRSTEPLDLEAAADLVGQLAWGGIAVLVRGNRVDDGAPRHSRPTTTPPTDGSPPTT</sequence>